<keyword evidence="2" id="KW-0472">Membrane</keyword>
<evidence type="ECO:0000256" key="1">
    <source>
        <dbReference type="SAM" id="MobiDB-lite"/>
    </source>
</evidence>
<organism evidence="3">
    <name type="scientific">Rhizophora mucronata</name>
    <name type="common">Asiatic mangrove</name>
    <dbReference type="NCBI Taxonomy" id="61149"/>
    <lineage>
        <taxon>Eukaryota</taxon>
        <taxon>Viridiplantae</taxon>
        <taxon>Streptophyta</taxon>
        <taxon>Embryophyta</taxon>
        <taxon>Tracheophyta</taxon>
        <taxon>Spermatophyta</taxon>
        <taxon>Magnoliopsida</taxon>
        <taxon>eudicotyledons</taxon>
        <taxon>Gunneridae</taxon>
        <taxon>Pentapetalae</taxon>
        <taxon>rosids</taxon>
        <taxon>fabids</taxon>
        <taxon>Malpighiales</taxon>
        <taxon>Rhizophoraceae</taxon>
        <taxon>Rhizophora</taxon>
    </lineage>
</organism>
<protein>
    <submittedName>
        <fullName evidence="3">Uncharacterized protein</fullName>
    </submittedName>
</protein>
<evidence type="ECO:0000256" key="2">
    <source>
        <dbReference type="SAM" id="Phobius"/>
    </source>
</evidence>
<keyword evidence="2" id="KW-1133">Transmembrane helix</keyword>
<accession>A0A2P2NRU1</accession>
<feature type="region of interest" description="Disordered" evidence="1">
    <location>
        <begin position="25"/>
        <end position="50"/>
    </location>
</feature>
<name>A0A2P2NRU1_RHIMU</name>
<dbReference type="EMBL" id="GGEC01064725">
    <property type="protein sequence ID" value="MBX45209.1"/>
    <property type="molecule type" value="Transcribed_RNA"/>
</dbReference>
<proteinExistence type="predicted"/>
<feature type="compositionally biased region" description="Basic and acidic residues" evidence="1">
    <location>
        <begin position="25"/>
        <end position="35"/>
    </location>
</feature>
<evidence type="ECO:0000313" key="3">
    <source>
        <dbReference type="EMBL" id="MBX45209.1"/>
    </source>
</evidence>
<sequence>MRWPSETTAICAEIDLKERRSAIPNKLVDKREKDAGGSSQSPHAECDGRGGRIIGGGHRILSLRDYYQLSNLIFDSYCFALVGLIIEVLLRIKLS</sequence>
<keyword evidence="2" id="KW-0812">Transmembrane</keyword>
<feature type="transmembrane region" description="Helical" evidence="2">
    <location>
        <begin position="72"/>
        <end position="90"/>
    </location>
</feature>
<dbReference type="AlphaFoldDB" id="A0A2P2NRU1"/>
<reference evidence="3" key="1">
    <citation type="submission" date="2018-02" db="EMBL/GenBank/DDBJ databases">
        <title>Rhizophora mucronata_Transcriptome.</title>
        <authorList>
            <person name="Meera S.P."/>
            <person name="Sreeshan A."/>
            <person name="Augustine A."/>
        </authorList>
    </citation>
    <scope>NUCLEOTIDE SEQUENCE</scope>
    <source>
        <tissue evidence="3">Leaf</tissue>
    </source>
</reference>